<feature type="region of interest" description="Disordered" evidence="1">
    <location>
        <begin position="686"/>
        <end position="711"/>
    </location>
</feature>
<name>A0A9W6EXK9_9CHLO</name>
<dbReference type="OrthoDB" id="551006at2759"/>
<dbReference type="AlphaFoldDB" id="A0A9W6EXK9"/>
<feature type="region of interest" description="Disordered" evidence="1">
    <location>
        <begin position="561"/>
        <end position="580"/>
    </location>
</feature>
<organism evidence="2 3">
    <name type="scientific">Pleodorina starrii</name>
    <dbReference type="NCBI Taxonomy" id="330485"/>
    <lineage>
        <taxon>Eukaryota</taxon>
        <taxon>Viridiplantae</taxon>
        <taxon>Chlorophyta</taxon>
        <taxon>core chlorophytes</taxon>
        <taxon>Chlorophyceae</taxon>
        <taxon>CS clade</taxon>
        <taxon>Chlamydomonadales</taxon>
        <taxon>Volvocaceae</taxon>
        <taxon>Pleodorina</taxon>
    </lineage>
</organism>
<reference evidence="2 3" key="1">
    <citation type="journal article" date="2023" name="Commun. Biol.">
        <title>Reorganization of the ancestral sex-determining regions during the evolution of trioecy in Pleodorina starrii.</title>
        <authorList>
            <person name="Takahashi K."/>
            <person name="Suzuki S."/>
            <person name="Kawai-Toyooka H."/>
            <person name="Yamamoto K."/>
            <person name="Hamaji T."/>
            <person name="Ootsuki R."/>
            <person name="Yamaguchi H."/>
            <person name="Kawachi M."/>
            <person name="Higashiyama T."/>
            <person name="Nozaki H."/>
        </authorList>
    </citation>
    <scope>NUCLEOTIDE SEQUENCE [LARGE SCALE GENOMIC DNA]</scope>
    <source>
        <strain evidence="2 3">NIES-4479</strain>
    </source>
</reference>
<feature type="region of interest" description="Disordered" evidence="1">
    <location>
        <begin position="792"/>
        <end position="823"/>
    </location>
</feature>
<feature type="region of interest" description="Disordered" evidence="1">
    <location>
        <begin position="727"/>
        <end position="754"/>
    </location>
</feature>
<feature type="compositionally biased region" description="Polar residues" evidence="1">
    <location>
        <begin position="315"/>
        <end position="328"/>
    </location>
</feature>
<feature type="compositionally biased region" description="Low complexity" evidence="1">
    <location>
        <begin position="234"/>
        <end position="250"/>
    </location>
</feature>
<protein>
    <submittedName>
        <fullName evidence="2">Uncharacterized protein</fullName>
    </submittedName>
</protein>
<feature type="region of interest" description="Disordered" evidence="1">
    <location>
        <begin position="315"/>
        <end position="353"/>
    </location>
</feature>
<feature type="compositionally biased region" description="Basic residues" evidence="1">
    <location>
        <begin position="743"/>
        <end position="752"/>
    </location>
</feature>
<feature type="compositionally biased region" description="Polar residues" evidence="1">
    <location>
        <begin position="467"/>
        <end position="477"/>
    </location>
</feature>
<dbReference type="Proteomes" id="UP001165080">
    <property type="component" value="Unassembled WGS sequence"/>
</dbReference>
<evidence type="ECO:0000256" key="1">
    <source>
        <dbReference type="SAM" id="MobiDB-lite"/>
    </source>
</evidence>
<evidence type="ECO:0000313" key="3">
    <source>
        <dbReference type="Proteomes" id="UP001165080"/>
    </source>
</evidence>
<evidence type="ECO:0000313" key="2">
    <source>
        <dbReference type="EMBL" id="GLC48807.1"/>
    </source>
</evidence>
<feature type="compositionally biased region" description="Polar residues" evidence="1">
    <location>
        <begin position="699"/>
        <end position="711"/>
    </location>
</feature>
<feature type="compositionally biased region" description="Basic residues" evidence="1">
    <location>
        <begin position="798"/>
        <end position="808"/>
    </location>
</feature>
<feature type="region of interest" description="Disordered" evidence="1">
    <location>
        <begin position="424"/>
        <end position="486"/>
    </location>
</feature>
<sequence>MFGVPPIRTRADYMDSVPAGLPPRPSAEPGAESALLRTRSLLDSTSRQHKLILSNYRLAVDVRADELAALSLLRSLLEELESCIVENDNPPPTVSKRKALIKVEKARRSVLAAVRECAGRVTESQKLFEEIERFIELRPEEPVSPRNFPVRWSRKAPMSRNLARRRDQAHGRNMRPADSLVMSIVGLSAIAEGRERDTPTAAADLARGTAAHPLPPVPPGDKAKAPQPHHHHPAGAAAPRPQAEEAAAAAARRRPDGVGGGHLQDISNTVVAAAAVAGAGGAADKLEPQGGRGCGPTSASQVIKNATLLLQRMQLQQHEQPPRTTNDSVDAEAGDEDLRPSLSHDVAAPSSATTTTMCNMDSCVSGPQPRTMISGVGETGYEDGDEDEDEVNSAERRCYDADSPDHRVSLLGCARTAAAAVAAAARSTASTPPHPDGQQARGSGAGLAAAAPEAAPMGPPAATEAASRSQESLTGNRSYLGAESRRRVSATDATLTAAAAAAAAVAQQPQARAAAAGGGPFSASGSEASAFLAEGIQADAAAAELDEIGLMAAARPLAPPPPAPRYGMTRHQHAAAPLPPSLPPQYSSAAAAAAGSPQLQQHPAHAAALAAAAAHPYGANGFSHPPLHLLHVATNPHPAYAAGAAAQPHPNFGPHSVPPSVPSSLRDYPIAGQAAARVGGGSGGGAVVLGQGHGRRYGGSSQPVSAHQSLDSGQFPATATITTWDNVSLADTEPPPGAAPGQRSRRGGRRRGGGGLMGIVRNVVGFVGVSVLSGAAMVLGAAAVNTGLDEQEAAQQARQHKISGRRGQQRLGRGGDDLIPQRTLQQLRSPDLLALGRG</sequence>
<accession>A0A9W6EXK9</accession>
<feature type="compositionally biased region" description="Low complexity" evidence="1">
    <location>
        <begin position="440"/>
        <end position="466"/>
    </location>
</feature>
<gene>
    <name evidence="2" type="primary">PLEST005830</name>
    <name evidence="2" type="ORF">PLESTB_000150800</name>
</gene>
<comment type="caution">
    <text evidence="2">The sequence shown here is derived from an EMBL/GenBank/DDBJ whole genome shotgun (WGS) entry which is preliminary data.</text>
</comment>
<feature type="region of interest" description="Disordered" evidence="1">
    <location>
        <begin position="209"/>
        <end position="263"/>
    </location>
</feature>
<proteinExistence type="predicted"/>
<keyword evidence="3" id="KW-1185">Reference proteome</keyword>
<dbReference type="EMBL" id="BRXU01000002">
    <property type="protein sequence ID" value="GLC48807.1"/>
    <property type="molecule type" value="Genomic_DNA"/>
</dbReference>